<evidence type="ECO:0008006" key="4">
    <source>
        <dbReference type="Google" id="ProtNLM"/>
    </source>
</evidence>
<protein>
    <recommendedName>
        <fullName evidence="4">Secreted protein</fullName>
    </recommendedName>
</protein>
<name>A0A9P6XQR4_9FUNG</name>
<feature type="chain" id="PRO_5040182892" description="Secreted protein" evidence="1">
    <location>
        <begin position="23"/>
        <end position="77"/>
    </location>
</feature>
<evidence type="ECO:0000313" key="2">
    <source>
        <dbReference type="EMBL" id="KAG1530646.1"/>
    </source>
</evidence>
<evidence type="ECO:0000313" key="3">
    <source>
        <dbReference type="Proteomes" id="UP000740926"/>
    </source>
</evidence>
<dbReference type="Proteomes" id="UP000740926">
    <property type="component" value="Unassembled WGS sequence"/>
</dbReference>
<organism evidence="2 3">
    <name type="scientific">Rhizopus delemar</name>
    <dbReference type="NCBI Taxonomy" id="936053"/>
    <lineage>
        <taxon>Eukaryota</taxon>
        <taxon>Fungi</taxon>
        <taxon>Fungi incertae sedis</taxon>
        <taxon>Mucoromycota</taxon>
        <taxon>Mucoromycotina</taxon>
        <taxon>Mucoromycetes</taxon>
        <taxon>Mucorales</taxon>
        <taxon>Mucorineae</taxon>
        <taxon>Rhizopodaceae</taxon>
        <taxon>Rhizopus</taxon>
    </lineage>
</organism>
<keyword evidence="1" id="KW-0732">Signal</keyword>
<feature type="signal peptide" evidence="1">
    <location>
        <begin position="1"/>
        <end position="22"/>
    </location>
</feature>
<reference evidence="2 3" key="1">
    <citation type="journal article" date="2020" name="Microb. Genom.">
        <title>Genetic diversity of clinical and environmental Mucorales isolates obtained from an investigation of mucormycosis cases among solid organ transplant recipients.</title>
        <authorList>
            <person name="Nguyen M.H."/>
            <person name="Kaul D."/>
            <person name="Muto C."/>
            <person name="Cheng S.J."/>
            <person name="Richter R.A."/>
            <person name="Bruno V.M."/>
            <person name="Liu G."/>
            <person name="Beyhan S."/>
            <person name="Sundermann A.J."/>
            <person name="Mounaud S."/>
            <person name="Pasculle A.W."/>
            <person name="Nierman W.C."/>
            <person name="Driscoll E."/>
            <person name="Cumbie R."/>
            <person name="Clancy C.J."/>
            <person name="Dupont C.L."/>
        </authorList>
    </citation>
    <scope>NUCLEOTIDE SEQUENCE [LARGE SCALE GENOMIC DNA]</scope>
    <source>
        <strain evidence="2 3">GL24</strain>
    </source>
</reference>
<dbReference type="EMBL" id="JAANIU010012100">
    <property type="protein sequence ID" value="KAG1530646.1"/>
    <property type="molecule type" value="Genomic_DNA"/>
</dbReference>
<keyword evidence="3" id="KW-1185">Reference proteome</keyword>
<sequence length="77" mass="8176">MSASALTSAMLTSRWMFSTTLAASATRIDGAGNVPAAMMRRYRPSITAAASGVEPEVILRMSGRRRCRSPGLTRSGL</sequence>
<evidence type="ECO:0000256" key="1">
    <source>
        <dbReference type="SAM" id="SignalP"/>
    </source>
</evidence>
<proteinExistence type="predicted"/>
<comment type="caution">
    <text evidence="2">The sequence shown here is derived from an EMBL/GenBank/DDBJ whole genome shotgun (WGS) entry which is preliminary data.</text>
</comment>
<gene>
    <name evidence="2" type="ORF">G6F50_017178</name>
</gene>
<accession>A0A9P6XQR4</accession>
<dbReference type="AlphaFoldDB" id="A0A9P6XQR4"/>